<protein>
    <submittedName>
        <fullName evidence="1">44959_t:CDS:1</fullName>
    </submittedName>
</protein>
<keyword evidence="2" id="KW-1185">Reference proteome</keyword>
<evidence type="ECO:0000313" key="2">
    <source>
        <dbReference type="Proteomes" id="UP000789901"/>
    </source>
</evidence>
<dbReference type="EMBL" id="CAJVQB010088410">
    <property type="protein sequence ID" value="CAG8847601.1"/>
    <property type="molecule type" value="Genomic_DNA"/>
</dbReference>
<accession>A0ABN7X500</accession>
<name>A0ABN7X500_GIGMA</name>
<reference evidence="1 2" key="1">
    <citation type="submission" date="2021-06" db="EMBL/GenBank/DDBJ databases">
        <authorList>
            <person name="Kallberg Y."/>
            <person name="Tangrot J."/>
            <person name="Rosling A."/>
        </authorList>
    </citation>
    <scope>NUCLEOTIDE SEQUENCE [LARGE SCALE GENOMIC DNA]</scope>
    <source>
        <strain evidence="1 2">120-4 pot B 10/14</strain>
    </source>
</reference>
<feature type="non-terminal residue" evidence="1">
    <location>
        <position position="1"/>
    </location>
</feature>
<sequence length="52" mass="6060">PDDHAKIFIYKLHKVVKNVKLEIETSESLTDLLVDDLLFLAINFNDWSLMVD</sequence>
<evidence type="ECO:0000313" key="1">
    <source>
        <dbReference type="EMBL" id="CAG8847601.1"/>
    </source>
</evidence>
<organism evidence="1 2">
    <name type="scientific">Gigaspora margarita</name>
    <dbReference type="NCBI Taxonomy" id="4874"/>
    <lineage>
        <taxon>Eukaryota</taxon>
        <taxon>Fungi</taxon>
        <taxon>Fungi incertae sedis</taxon>
        <taxon>Mucoromycota</taxon>
        <taxon>Glomeromycotina</taxon>
        <taxon>Glomeromycetes</taxon>
        <taxon>Diversisporales</taxon>
        <taxon>Gigasporaceae</taxon>
        <taxon>Gigaspora</taxon>
    </lineage>
</organism>
<dbReference type="Proteomes" id="UP000789901">
    <property type="component" value="Unassembled WGS sequence"/>
</dbReference>
<proteinExistence type="predicted"/>
<comment type="caution">
    <text evidence="1">The sequence shown here is derived from an EMBL/GenBank/DDBJ whole genome shotgun (WGS) entry which is preliminary data.</text>
</comment>
<gene>
    <name evidence="1" type="ORF">GMARGA_LOCUS38757</name>
</gene>